<dbReference type="EMBL" id="VFRR01000022">
    <property type="protein sequence ID" value="TPE49788.1"/>
    <property type="molecule type" value="Genomic_DNA"/>
</dbReference>
<evidence type="ECO:0000313" key="6">
    <source>
        <dbReference type="EMBL" id="TPE49788.1"/>
    </source>
</evidence>
<dbReference type="HAMAP" id="MF_02087">
    <property type="entry name" value="PLP_homeostasis"/>
    <property type="match status" value="1"/>
</dbReference>
<evidence type="ECO:0000256" key="1">
    <source>
        <dbReference type="ARBA" id="ARBA00022898"/>
    </source>
</evidence>
<evidence type="ECO:0000256" key="4">
    <source>
        <dbReference type="RuleBase" id="RU004514"/>
    </source>
</evidence>
<accession>A0A501WKB1</accession>
<dbReference type="AlphaFoldDB" id="A0A501WKB1"/>
<dbReference type="FunFam" id="3.20.20.10:FF:000018">
    <property type="entry name" value="Pyridoxal phosphate homeostasis protein"/>
    <property type="match status" value="1"/>
</dbReference>
<comment type="function">
    <text evidence="2">Pyridoxal 5'-phosphate (PLP)-binding protein, which is involved in PLP homeostasis.</text>
</comment>
<evidence type="ECO:0000256" key="3">
    <source>
        <dbReference type="PIRSR" id="PIRSR004848-1"/>
    </source>
</evidence>
<gene>
    <name evidence="6" type="ORF">FJM67_11275</name>
</gene>
<evidence type="ECO:0000313" key="7">
    <source>
        <dbReference type="Proteomes" id="UP000315901"/>
    </source>
</evidence>
<proteinExistence type="inferred from homology"/>
<feature type="domain" description="Alanine racemase N-terminal" evidence="5">
    <location>
        <begin position="9"/>
        <end position="226"/>
    </location>
</feature>
<dbReference type="PROSITE" id="PS01211">
    <property type="entry name" value="UPF0001"/>
    <property type="match status" value="1"/>
</dbReference>
<dbReference type="PANTHER" id="PTHR10146">
    <property type="entry name" value="PROLINE SYNTHETASE CO-TRANSCRIBED BACTERIAL HOMOLOG PROTEIN"/>
    <property type="match status" value="1"/>
</dbReference>
<dbReference type="GO" id="GO:0030170">
    <property type="term" value="F:pyridoxal phosphate binding"/>
    <property type="evidence" value="ECO:0007669"/>
    <property type="project" value="UniProtKB-UniRule"/>
</dbReference>
<dbReference type="RefSeq" id="WP_140589355.1">
    <property type="nucleotide sequence ID" value="NZ_VFRR01000022.1"/>
</dbReference>
<dbReference type="Proteomes" id="UP000315901">
    <property type="component" value="Unassembled WGS sequence"/>
</dbReference>
<sequence length="229" mass="24907">MSIAENLTDIRAQIAQLEHANQRPSGAVRLLAVSKTKPVADLEAAYEAGQRCFGENYVQEAVEKHAALAHLTDIEWHFIGPLQSNKAKAVAQTMDWIHSVDREKIALRLSENRPQDMAPLNVLIQVNLSGEASKSGVSLDEIASMAELVNSLPSLTLRGLMAIPAPQVDEASQREVYRPLTQAFLELSQRYDHIDTLSIGMSDDLSAAIASGSTMVRVGTAIFGARNYG</sequence>
<reference evidence="6 7" key="1">
    <citation type="submission" date="2019-06" db="EMBL/GenBank/DDBJ databases">
        <title>A novel bacterium of genus Marinomonas, isolated from coastal sand.</title>
        <authorList>
            <person name="Huang H."/>
            <person name="Mo K."/>
            <person name="Hu Y."/>
        </authorList>
    </citation>
    <scope>NUCLEOTIDE SEQUENCE [LARGE SCALE GENOMIC DNA]</scope>
    <source>
        <strain evidence="6 7">HB171799</strain>
    </source>
</reference>
<protein>
    <recommendedName>
        <fullName evidence="2">Pyridoxal phosphate homeostasis protein</fullName>
        <shortName evidence="2">PLP homeostasis protein</shortName>
    </recommendedName>
</protein>
<comment type="similarity">
    <text evidence="2 4">Belongs to the pyridoxal phosphate-binding protein YggS/PROSC family.</text>
</comment>
<keyword evidence="1 2" id="KW-0663">Pyridoxal phosphate</keyword>
<evidence type="ECO:0000259" key="5">
    <source>
        <dbReference type="Pfam" id="PF01168"/>
    </source>
</evidence>
<feature type="modified residue" description="N6-(pyridoxal phosphate)lysine" evidence="2 3">
    <location>
        <position position="35"/>
    </location>
</feature>
<dbReference type="OrthoDB" id="9804072at2"/>
<dbReference type="SUPFAM" id="SSF51419">
    <property type="entry name" value="PLP-binding barrel"/>
    <property type="match status" value="1"/>
</dbReference>
<organism evidence="6 7">
    <name type="scientific">Maribrevibacterium harenarium</name>
    <dbReference type="NCBI Taxonomy" id="2589817"/>
    <lineage>
        <taxon>Bacteria</taxon>
        <taxon>Pseudomonadati</taxon>
        <taxon>Pseudomonadota</taxon>
        <taxon>Gammaproteobacteria</taxon>
        <taxon>Oceanospirillales</taxon>
        <taxon>Oceanospirillaceae</taxon>
        <taxon>Maribrevibacterium</taxon>
    </lineage>
</organism>
<dbReference type="CDD" id="cd06824">
    <property type="entry name" value="PLPDE_III_Yggs_like"/>
    <property type="match status" value="1"/>
</dbReference>
<comment type="cofactor">
    <cofactor evidence="3">
        <name>pyridoxal 5'-phosphate</name>
        <dbReference type="ChEBI" id="CHEBI:597326"/>
    </cofactor>
</comment>
<evidence type="ECO:0000256" key="2">
    <source>
        <dbReference type="HAMAP-Rule" id="MF_02087"/>
    </source>
</evidence>
<dbReference type="InterPro" id="IPR029066">
    <property type="entry name" value="PLP-binding_barrel"/>
</dbReference>
<comment type="caution">
    <text evidence="6">The sequence shown here is derived from an EMBL/GenBank/DDBJ whole genome shotgun (WGS) entry which is preliminary data.</text>
</comment>
<dbReference type="Pfam" id="PF01168">
    <property type="entry name" value="Ala_racemase_N"/>
    <property type="match status" value="1"/>
</dbReference>
<dbReference type="InterPro" id="IPR001608">
    <property type="entry name" value="Ala_racemase_N"/>
</dbReference>
<name>A0A501WKB1_9GAMM</name>
<dbReference type="PIRSF" id="PIRSF004848">
    <property type="entry name" value="YBL036c_PLPDEIII"/>
    <property type="match status" value="1"/>
</dbReference>
<dbReference type="Gene3D" id="3.20.20.10">
    <property type="entry name" value="Alanine racemase"/>
    <property type="match status" value="1"/>
</dbReference>
<dbReference type="NCBIfam" id="TIGR00044">
    <property type="entry name" value="YggS family pyridoxal phosphate-dependent enzyme"/>
    <property type="match status" value="1"/>
</dbReference>
<dbReference type="PANTHER" id="PTHR10146:SF14">
    <property type="entry name" value="PYRIDOXAL PHOSPHATE HOMEOSTASIS PROTEIN"/>
    <property type="match status" value="1"/>
</dbReference>
<keyword evidence="7" id="KW-1185">Reference proteome</keyword>
<dbReference type="InterPro" id="IPR011078">
    <property type="entry name" value="PyrdxlP_homeostasis"/>
</dbReference>